<accession>A0A3D8VDK9</accession>
<keyword evidence="5" id="KW-0560">Oxidoreductase</keyword>
<dbReference type="GO" id="GO:0016614">
    <property type="term" value="F:oxidoreductase activity, acting on CH-OH group of donors"/>
    <property type="evidence" value="ECO:0007669"/>
    <property type="project" value="InterPro"/>
</dbReference>
<dbReference type="PANTHER" id="PTHR42784">
    <property type="entry name" value="PYRANOSE 2-OXIDASE"/>
    <property type="match status" value="1"/>
</dbReference>
<evidence type="ECO:0000256" key="3">
    <source>
        <dbReference type="ARBA" id="ARBA00022630"/>
    </source>
</evidence>
<dbReference type="Pfam" id="PF01266">
    <property type="entry name" value="DAO"/>
    <property type="match status" value="1"/>
</dbReference>
<feature type="domain" description="Glucose-methanol-choline oxidoreductase C-terminal" evidence="7">
    <location>
        <begin position="410"/>
        <end position="534"/>
    </location>
</feature>
<comment type="cofactor">
    <cofactor evidence="1">
        <name>FAD</name>
        <dbReference type="ChEBI" id="CHEBI:57692"/>
    </cofactor>
</comment>
<keyword evidence="3" id="KW-0285">Flavoprotein</keyword>
<evidence type="ECO:0000256" key="1">
    <source>
        <dbReference type="ARBA" id="ARBA00001974"/>
    </source>
</evidence>
<keyword evidence="9" id="KW-1185">Reference proteome</keyword>
<reference evidence="8 9" key="1">
    <citation type="submission" date="2018-08" db="EMBL/GenBank/DDBJ databases">
        <title>Lysobacter soli KCTC 22011, whole genome shotgun sequence.</title>
        <authorList>
            <person name="Zhang X."/>
            <person name="Feng G."/>
            <person name="Zhu H."/>
        </authorList>
    </citation>
    <scope>NUCLEOTIDE SEQUENCE [LARGE SCALE GENOMIC DNA]</scope>
    <source>
        <strain evidence="8 9">KCTC 22011</strain>
    </source>
</reference>
<organism evidence="8 9">
    <name type="scientific">Lysobacter soli</name>
    <dbReference type="NCBI Taxonomy" id="453783"/>
    <lineage>
        <taxon>Bacteria</taxon>
        <taxon>Pseudomonadati</taxon>
        <taxon>Pseudomonadota</taxon>
        <taxon>Gammaproteobacteria</taxon>
        <taxon>Lysobacterales</taxon>
        <taxon>Lysobacteraceae</taxon>
        <taxon>Lysobacter</taxon>
    </lineage>
</organism>
<dbReference type="Gene3D" id="3.50.50.60">
    <property type="entry name" value="FAD/NAD(P)-binding domain"/>
    <property type="match status" value="2"/>
</dbReference>
<dbReference type="RefSeq" id="WP_115842106.1">
    <property type="nucleotide sequence ID" value="NZ_CP183976.1"/>
</dbReference>
<evidence type="ECO:0000256" key="4">
    <source>
        <dbReference type="ARBA" id="ARBA00022827"/>
    </source>
</evidence>
<gene>
    <name evidence="8" type="ORF">DX912_08625</name>
</gene>
<name>A0A3D8VDK9_9GAMM</name>
<evidence type="ECO:0000313" key="9">
    <source>
        <dbReference type="Proteomes" id="UP000256829"/>
    </source>
</evidence>
<evidence type="ECO:0000256" key="5">
    <source>
        <dbReference type="ARBA" id="ARBA00023002"/>
    </source>
</evidence>
<dbReference type="PANTHER" id="PTHR42784:SF1">
    <property type="entry name" value="PYRANOSE 2-OXIDASE"/>
    <property type="match status" value="1"/>
</dbReference>
<dbReference type="Proteomes" id="UP000256829">
    <property type="component" value="Unassembled WGS sequence"/>
</dbReference>
<feature type="domain" description="FAD dependent oxidoreductase" evidence="6">
    <location>
        <begin position="17"/>
        <end position="225"/>
    </location>
</feature>
<keyword evidence="4" id="KW-0274">FAD</keyword>
<evidence type="ECO:0000259" key="7">
    <source>
        <dbReference type="Pfam" id="PF05199"/>
    </source>
</evidence>
<dbReference type="EMBL" id="QTJR01000005">
    <property type="protein sequence ID" value="RDY67339.1"/>
    <property type="molecule type" value="Genomic_DNA"/>
</dbReference>
<dbReference type="InterPro" id="IPR006076">
    <property type="entry name" value="FAD-dep_OxRdtase"/>
</dbReference>
<evidence type="ECO:0000313" key="8">
    <source>
        <dbReference type="EMBL" id="RDY67339.1"/>
    </source>
</evidence>
<sequence>MIFDFRNASSPADIDADICIIGAGAAGLAIAWAFLDTQASVCVIESGGLTADARYQALLEGHSVGEPPFDPGASRLRAFGGTCNYWGRGCIPLANLAPRDWVPHSGWPIGFADLEPHYRKARTFCGLDQHDFGEDTFLTPFSRRPLDFEGDALVHKTFASSPMIFGHAYHDVFERADNITVLLHANLLELDAVESAQAVRQARIGTLDGRRGTVRARHYVLACGGIENARLLLSSNATIPQGLGNPHDLVGRYFMDHPSGKLGTLFADDPHVLTRPYDRNVPKGRPQAHPEICLSDEAQRRHRILSGRVRPFAFEEPVPEGLQALRDLRAAIRARRGNENWAIKARVCGRRNGEPDYIANAMPTEDIRSLTLRAGLNAGDIAKAVGRKLTRKPTVRTERVDLIGYFEQVPNHDSRITLGDERDALGLRKVNVDWRLTELDRHTYRTAATLFGGELARACNGRFQSASWLEEDGGVPQVFGTSHHMGTTRMADSPREGVVDRHCQVHGVDNLHIAGSSVFPTGSWAFPTFTIIALSLRLAEQLRVRLEQATPLLGI</sequence>
<comment type="caution">
    <text evidence="8">The sequence shown here is derived from an EMBL/GenBank/DDBJ whole genome shotgun (WGS) entry which is preliminary data.</text>
</comment>
<protein>
    <submittedName>
        <fullName evidence="8">GMC family oxidoreductase</fullName>
    </submittedName>
</protein>
<comment type="similarity">
    <text evidence="2">Belongs to the GMC oxidoreductase family.</text>
</comment>
<dbReference type="InterPro" id="IPR036188">
    <property type="entry name" value="FAD/NAD-bd_sf"/>
</dbReference>
<dbReference type="InterPro" id="IPR007867">
    <property type="entry name" value="GMC_OxRtase_C"/>
</dbReference>
<evidence type="ECO:0000256" key="2">
    <source>
        <dbReference type="ARBA" id="ARBA00010790"/>
    </source>
</evidence>
<proteinExistence type="inferred from homology"/>
<dbReference type="InterPro" id="IPR051473">
    <property type="entry name" value="P2Ox-like"/>
</dbReference>
<dbReference type="SUPFAM" id="SSF51905">
    <property type="entry name" value="FAD/NAD(P)-binding domain"/>
    <property type="match status" value="1"/>
</dbReference>
<dbReference type="AlphaFoldDB" id="A0A3D8VDK9"/>
<dbReference type="Pfam" id="PF05199">
    <property type="entry name" value="GMC_oxred_C"/>
    <property type="match status" value="1"/>
</dbReference>
<evidence type="ECO:0000259" key="6">
    <source>
        <dbReference type="Pfam" id="PF01266"/>
    </source>
</evidence>